<dbReference type="InterPro" id="IPR050297">
    <property type="entry name" value="LipidA_mod_glycosyltrf_83"/>
</dbReference>
<feature type="transmembrane region" description="Helical" evidence="10">
    <location>
        <begin position="222"/>
        <end position="243"/>
    </location>
</feature>
<dbReference type="PANTHER" id="PTHR33908:SF3">
    <property type="entry name" value="UNDECAPRENYL PHOSPHATE-ALPHA-4-AMINO-4-DEOXY-L-ARABINOSE ARABINOSYL TRANSFERASE"/>
    <property type="match status" value="1"/>
</dbReference>
<evidence type="ECO:0000256" key="1">
    <source>
        <dbReference type="ARBA" id="ARBA00004651"/>
    </source>
</evidence>
<evidence type="ECO:0000256" key="10">
    <source>
        <dbReference type="SAM" id="Phobius"/>
    </source>
</evidence>
<evidence type="ECO:0000256" key="7">
    <source>
        <dbReference type="ARBA" id="ARBA00023136"/>
    </source>
</evidence>
<evidence type="ECO:0000313" key="13">
    <source>
        <dbReference type="Proteomes" id="UP000670947"/>
    </source>
</evidence>
<dbReference type="PANTHER" id="PTHR33908">
    <property type="entry name" value="MANNOSYLTRANSFERASE YKCB-RELATED"/>
    <property type="match status" value="1"/>
</dbReference>
<keyword evidence="5 10" id="KW-0812">Transmembrane</keyword>
<evidence type="ECO:0000256" key="4">
    <source>
        <dbReference type="ARBA" id="ARBA00022679"/>
    </source>
</evidence>
<feature type="compositionally biased region" description="Gly residues" evidence="9">
    <location>
        <begin position="50"/>
        <end position="70"/>
    </location>
</feature>
<dbReference type="EMBL" id="JAGGDJ010000044">
    <property type="protein sequence ID" value="MBO7747988.1"/>
    <property type="molecule type" value="Genomic_DNA"/>
</dbReference>
<evidence type="ECO:0000256" key="2">
    <source>
        <dbReference type="ARBA" id="ARBA00022475"/>
    </source>
</evidence>
<feature type="transmembrane region" description="Helical" evidence="10">
    <location>
        <begin position="478"/>
        <end position="497"/>
    </location>
</feature>
<keyword evidence="4" id="KW-0808">Transferase</keyword>
<evidence type="ECO:0000256" key="3">
    <source>
        <dbReference type="ARBA" id="ARBA00022676"/>
    </source>
</evidence>
<keyword evidence="3" id="KW-0328">Glycosyltransferase</keyword>
<dbReference type="Pfam" id="PF09594">
    <property type="entry name" value="GT87"/>
    <property type="match status" value="1"/>
</dbReference>
<feature type="signal peptide" evidence="11">
    <location>
        <begin position="1"/>
        <end position="29"/>
    </location>
</feature>
<dbReference type="RefSeq" id="WP_208850599.1">
    <property type="nucleotide sequence ID" value="NZ_JAGGDJ010000044.1"/>
</dbReference>
<keyword evidence="6 10" id="KW-1133">Transmembrane helix</keyword>
<feature type="transmembrane region" description="Helical" evidence="10">
    <location>
        <begin position="190"/>
        <end position="210"/>
    </location>
</feature>
<dbReference type="Proteomes" id="UP000670947">
    <property type="component" value="Unassembled WGS sequence"/>
</dbReference>
<comment type="similarity">
    <text evidence="8">Belongs to the glycosyltransferase 87 family.</text>
</comment>
<keyword evidence="13" id="KW-1185">Reference proteome</keyword>
<reference evidence="12 13" key="1">
    <citation type="submission" date="2021-03" db="EMBL/GenBank/DDBJ databases">
        <title>Paenibacillus artemisicola MWE-103 whole genome sequence.</title>
        <authorList>
            <person name="Ham Y.J."/>
        </authorList>
    </citation>
    <scope>NUCLEOTIDE SEQUENCE [LARGE SCALE GENOMIC DNA]</scope>
    <source>
        <strain evidence="12 13">MWE-103</strain>
    </source>
</reference>
<feature type="compositionally biased region" description="Polar residues" evidence="9">
    <location>
        <begin position="127"/>
        <end position="136"/>
    </location>
</feature>
<evidence type="ECO:0000256" key="6">
    <source>
        <dbReference type="ARBA" id="ARBA00022989"/>
    </source>
</evidence>
<keyword evidence="2" id="KW-1003">Cell membrane</keyword>
<evidence type="ECO:0000313" key="12">
    <source>
        <dbReference type="EMBL" id="MBO7747988.1"/>
    </source>
</evidence>
<comment type="subcellular location">
    <subcellularLocation>
        <location evidence="1">Cell membrane</location>
        <topology evidence="1">Multi-pass membrane protein</topology>
    </subcellularLocation>
</comment>
<feature type="transmembrane region" description="Helical" evidence="10">
    <location>
        <begin position="375"/>
        <end position="401"/>
    </location>
</feature>
<feature type="chain" id="PRO_5046188775" evidence="11">
    <location>
        <begin position="30"/>
        <end position="622"/>
    </location>
</feature>
<organism evidence="12 13">
    <name type="scientific">Paenibacillus artemisiicola</name>
    <dbReference type="NCBI Taxonomy" id="1172618"/>
    <lineage>
        <taxon>Bacteria</taxon>
        <taxon>Bacillati</taxon>
        <taxon>Bacillota</taxon>
        <taxon>Bacilli</taxon>
        <taxon>Bacillales</taxon>
        <taxon>Paenibacillaceae</taxon>
        <taxon>Paenibacillus</taxon>
    </lineage>
</organism>
<name>A0ABS3WIB0_9BACL</name>
<feature type="transmembrane region" description="Helical" evidence="10">
    <location>
        <begin position="349"/>
        <end position="368"/>
    </location>
</feature>
<feature type="transmembrane region" description="Helical" evidence="10">
    <location>
        <begin position="324"/>
        <end position="343"/>
    </location>
</feature>
<feature type="compositionally biased region" description="Low complexity" evidence="9">
    <location>
        <begin position="113"/>
        <end position="126"/>
    </location>
</feature>
<gene>
    <name evidence="12" type="ORF">I8J29_27725</name>
</gene>
<accession>A0ABS3WIB0</accession>
<evidence type="ECO:0000256" key="5">
    <source>
        <dbReference type="ARBA" id="ARBA00022692"/>
    </source>
</evidence>
<sequence length="622" mass="63391">MGYMRKYGIRTAAVLLLALSLAVCVYSLAHVDGSSSGAAQTFGRGGGDGGLSFNGNGGGDGAQPGFGDGIDGSAPGATGSADGTPGGGDAGSAPGAAGSGSGSAAGASGGDAGSAPGSTGADGASGNSDTGSEQSEVGSAQGAPGGSSSAVGPDGVGGFAGGGTQGGGAPGFGRGGGFGASSSGAGKSGLVAYAFVFAALAAAGAYAVFRRKADVPADRRKGLLWPLLGAGVLLRIAVAPWAASHQGDLNFFRAWASQAAENLSGFYVNGNADYPPLYIYALYVIGRLLRAASLAPYATVLYKLPSMLADAGTAWVLFLASRRYAGYAAGLLVALLYLLNPAVIVNSTYWGQVDSLFTLLVVGAVYLLTRGRIGWASALFAAAILMKPQGIIFAPVLFFGLVSARNLRAWLTAIAASAATLLAVALPFSTGQSPLWLYRLYAGTVQEYPYATVNAYNLFALLGDNYKADATRFLGLTFHAWGLAGIVLTTLFAWRAYARSRQAAFAPAAAMLLISGVFTLSTGMHERYLFPAAALAALAYLQLRDRVLLWLAAGFSLTIFVNTFAILFQSGGNETYSFTMWAASTMNVALFGSAVLWAIGYVRLPGLRYEQAERTLAAEVLK</sequence>
<keyword evidence="7 10" id="KW-0472">Membrane</keyword>
<feature type="transmembrane region" description="Helical" evidence="10">
    <location>
        <begin position="407"/>
        <end position="428"/>
    </location>
</feature>
<feature type="compositionally biased region" description="Gly residues" evidence="9">
    <location>
        <begin position="154"/>
        <end position="168"/>
    </location>
</feature>
<feature type="compositionally biased region" description="Low complexity" evidence="9">
    <location>
        <begin position="72"/>
        <end position="83"/>
    </location>
</feature>
<feature type="compositionally biased region" description="Low complexity" evidence="9">
    <location>
        <begin position="137"/>
        <end position="153"/>
    </location>
</feature>
<evidence type="ECO:0000256" key="11">
    <source>
        <dbReference type="SAM" id="SignalP"/>
    </source>
</evidence>
<keyword evidence="11" id="KW-0732">Signal</keyword>
<feature type="compositionally biased region" description="Gly residues" evidence="9">
    <location>
        <begin position="97"/>
        <end position="112"/>
    </location>
</feature>
<comment type="caution">
    <text evidence="12">The sequence shown here is derived from an EMBL/GenBank/DDBJ whole genome shotgun (WGS) entry which is preliminary data.</text>
</comment>
<proteinExistence type="inferred from homology"/>
<feature type="transmembrane region" description="Helical" evidence="10">
    <location>
        <begin position="548"/>
        <end position="568"/>
    </location>
</feature>
<dbReference type="InterPro" id="IPR018584">
    <property type="entry name" value="GT87"/>
</dbReference>
<evidence type="ECO:0000256" key="8">
    <source>
        <dbReference type="ARBA" id="ARBA00024033"/>
    </source>
</evidence>
<evidence type="ECO:0000256" key="9">
    <source>
        <dbReference type="SAM" id="MobiDB-lite"/>
    </source>
</evidence>
<feature type="transmembrane region" description="Helical" evidence="10">
    <location>
        <begin position="504"/>
        <end position="522"/>
    </location>
</feature>
<feature type="transmembrane region" description="Helical" evidence="10">
    <location>
        <begin position="580"/>
        <end position="604"/>
    </location>
</feature>
<protein>
    <submittedName>
        <fullName evidence="12">DUF2029 domain-containing protein</fullName>
    </submittedName>
</protein>
<feature type="region of interest" description="Disordered" evidence="9">
    <location>
        <begin position="50"/>
        <end position="168"/>
    </location>
</feature>